<dbReference type="Proteomes" id="UP000830729">
    <property type="component" value="Plasmid unnamed1"/>
</dbReference>
<sequence>MNRNTLRILRVAGDVYPERVGGGAIHVHLLSKRQAEMGHDVTLFTSDYGDDDAPRHDHRDGYDLRRFKEVCRPFGNTITPGLFKSLRRVADDYDIIHAHSHLYFSTNLTAALTREIDTPLMVTNHGLYSQSAPHWIQELFLSTVARFTFNSAERVLCYSETDRDRLNGRGISSSISVIPNGVDCSHFQPDSNVEERPQVLYVGRLNRTKGVDKLVDAFARVHREYPEARLKIVGDGPFAPELKEQIVDLGISETVKFAGRVKNRQLPEMYDESAVFVLPSETEGFPRTVLEAMACETPPITSDLPQLKAALDGVGRTVSPDNIETLANEIVRLLADDKTRRSMATRGRELVRAKYSWEQTVARTTEEYYNVLEEVHE</sequence>
<evidence type="ECO:0000313" key="4">
    <source>
        <dbReference type="Proteomes" id="UP000830729"/>
    </source>
</evidence>
<geneLocation type="plasmid" evidence="3 4">
    <name>unnamed1</name>
</geneLocation>
<name>A0A8U0I0D3_9EURY</name>
<dbReference type="GeneID" id="72187350"/>
<dbReference type="Pfam" id="PF13439">
    <property type="entry name" value="Glyco_transf_4"/>
    <property type="match status" value="1"/>
</dbReference>
<dbReference type="SUPFAM" id="SSF53756">
    <property type="entry name" value="UDP-Glycosyltransferase/glycogen phosphorylase"/>
    <property type="match status" value="1"/>
</dbReference>
<accession>A0A8U0I0D3</accession>
<proteinExistence type="predicted"/>
<keyword evidence="4" id="KW-1185">Reference proteome</keyword>
<evidence type="ECO:0000259" key="2">
    <source>
        <dbReference type="Pfam" id="PF13439"/>
    </source>
</evidence>
<dbReference type="Pfam" id="PF00534">
    <property type="entry name" value="Glycos_transf_1"/>
    <property type="match status" value="1"/>
</dbReference>
<dbReference type="PANTHER" id="PTHR45947">
    <property type="entry name" value="SULFOQUINOVOSYL TRANSFERASE SQD2"/>
    <property type="match status" value="1"/>
</dbReference>
<dbReference type="Gene3D" id="3.40.50.2000">
    <property type="entry name" value="Glycogen Phosphorylase B"/>
    <property type="match status" value="2"/>
</dbReference>
<dbReference type="KEGG" id="halx:M0R89_19085"/>
<organism evidence="3 4">
    <name type="scientific">Halorussus limi</name>
    <dbReference type="NCBI Taxonomy" id="2938695"/>
    <lineage>
        <taxon>Archaea</taxon>
        <taxon>Methanobacteriati</taxon>
        <taxon>Methanobacteriota</taxon>
        <taxon>Stenosarchaea group</taxon>
        <taxon>Halobacteria</taxon>
        <taxon>Halobacteriales</taxon>
        <taxon>Haladaptataceae</taxon>
        <taxon>Halorussus</taxon>
    </lineage>
</organism>
<dbReference type="PANTHER" id="PTHR45947:SF3">
    <property type="entry name" value="SULFOQUINOVOSYL TRANSFERASE SQD2"/>
    <property type="match status" value="1"/>
</dbReference>
<feature type="domain" description="Glycosyl transferase family 1" evidence="1">
    <location>
        <begin position="192"/>
        <end position="349"/>
    </location>
</feature>
<protein>
    <submittedName>
        <fullName evidence="3">Glycosyltransferase family 4 protein</fullName>
    </submittedName>
</protein>
<reference evidence="3 4" key="1">
    <citation type="submission" date="2022-04" db="EMBL/GenBank/DDBJ databases">
        <title>Diverse halophilic archaea isolated from saline environments.</title>
        <authorList>
            <person name="Cui H.-L."/>
        </authorList>
    </citation>
    <scope>NUCLEOTIDE SEQUENCE [LARGE SCALE GENOMIC DNA]</scope>
    <source>
        <strain evidence="3 4">XZYJT49</strain>
        <plasmid evidence="3 4">unnamed1</plasmid>
    </source>
</reference>
<dbReference type="EMBL" id="CP096660">
    <property type="protein sequence ID" value="UPV76638.1"/>
    <property type="molecule type" value="Genomic_DNA"/>
</dbReference>
<gene>
    <name evidence="3" type="ORF">M0R89_19085</name>
</gene>
<dbReference type="InterPro" id="IPR050194">
    <property type="entry name" value="Glycosyltransferase_grp1"/>
</dbReference>
<evidence type="ECO:0000259" key="1">
    <source>
        <dbReference type="Pfam" id="PF00534"/>
    </source>
</evidence>
<dbReference type="RefSeq" id="WP_248652671.1">
    <property type="nucleotide sequence ID" value="NZ_CP096660.1"/>
</dbReference>
<dbReference type="CDD" id="cd03801">
    <property type="entry name" value="GT4_PimA-like"/>
    <property type="match status" value="1"/>
</dbReference>
<dbReference type="InterPro" id="IPR001296">
    <property type="entry name" value="Glyco_trans_1"/>
</dbReference>
<dbReference type="AlphaFoldDB" id="A0A8U0I0D3"/>
<evidence type="ECO:0000313" key="3">
    <source>
        <dbReference type="EMBL" id="UPV76638.1"/>
    </source>
</evidence>
<keyword evidence="3" id="KW-0614">Plasmid</keyword>
<feature type="domain" description="Glycosyltransferase subfamily 4-like N-terminal" evidence="2">
    <location>
        <begin position="20"/>
        <end position="185"/>
    </location>
</feature>
<dbReference type="InterPro" id="IPR028098">
    <property type="entry name" value="Glyco_trans_4-like_N"/>
</dbReference>
<dbReference type="GO" id="GO:0016757">
    <property type="term" value="F:glycosyltransferase activity"/>
    <property type="evidence" value="ECO:0007669"/>
    <property type="project" value="InterPro"/>
</dbReference>